<keyword evidence="2" id="KW-1185">Reference proteome</keyword>
<dbReference type="EMBL" id="QFFZ01000013">
    <property type="protein sequence ID" value="TEB11564.1"/>
    <property type="molecule type" value="Genomic_DNA"/>
</dbReference>
<name>A0A4Y7RRD1_9FIRM</name>
<evidence type="ECO:0000313" key="2">
    <source>
        <dbReference type="Proteomes" id="UP000297597"/>
    </source>
</evidence>
<dbReference type="AlphaFoldDB" id="A0A4Y7RRD1"/>
<accession>A0A4Y7RRD1</accession>
<dbReference type="OrthoDB" id="2082416at2"/>
<reference evidence="1 2" key="1">
    <citation type="journal article" date="2018" name="Environ. Microbiol.">
        <title>Novel energy conservation strategies and behaviour of Pelotomaculum schinkii driving syntrophic propionate catabolism.</title>
        <authorList>
            <person name="Hidalgo-Ahumada C.A.P."/>
            <person name="Nobu M.K."/>
            <person name="Narihiro T."/>
            <person name="Tamaki H."/>
            <person name="Liu W.T."/>
            <person name="Kamagata Y."/>
            <person name="Stams A.J.M."/>
            <person name="Imachi H."/>
            <person name="Sousa D.Z."/>
        </authorList>
    </citation>
    <scope>NUCLEOTIDE SEQUENCE [LARGE SCALE GENOMIC DNA]</scope>
    <source>
        <strain evidence="1 2">MGP</strain>
    </source>
</reference>
<sequence>MPESVEKAFGLFAAGLSLPAEQLQAALEKSSRVNNWARQRLNSSGSFYGGSYRRGTALPQESLKFHLLLGAKHYFSCNENSTKMLFFLRKKLSEEFSPADVRAGGTVVRLSSPGALDLDLTPTIKTSRQGYLSPNGQGGWCRINPGKEETVFKKKEELSAGRFYKFVKIIKAWNLRAGHPFNVYFLELLVYYRVNDFVKPYAELVHSFLMSMRLFLPEFLNCPAAGEVISSGANSAAGQKVLDEAINLSSRALHEDNPAEAISLWRSLLGDSFGAGN</sequence>
<evidence type="ECO:0000313" key="1">
    <source>
        <dbReference type="EMBL" id="TEB11564.1"/>
    </source>
</evidence>
<proteinExistence type="predicted"/>
<dbReference type="RefSeq" id="WP_134213457.1">
    <property type="nucleotide sequence ID" value="NZ_QFFZ01000013.1"/>
</dbReference>
<gene>
    <name evidence="1" type="ORF">Pmgp_01582</name>
</gene>
<protein>
    <submittedName>
        <fullName evidence="1">Uncharacterized protein</fullName>
    </submittedName>
</protein>
<comment type="caution">
    <text evidence="1">The sequence shown here is derived from an EMBL/GenBank/DDBJ whole genome shotgun (WGS) entry which is preliminary data.</text>
</comment>
<organism evidence="1 2">
    <name type="scientific">Pelotomaculum propionicicum</name>
    <dbReference type="NCBI Taxonomy" id="258475"/>
    <lineage>
        <taxon>Bacteria</taxon>
        <taxon>Bacillati</taxon>
        <taxon>Bacillota</taxon>
        <taxon>Clostridia</taxon>
        <taxon>Eubacteriales</taxon>
        <taxon>Desulfotomaculaceae</taxon>
        <taxon>Pelotomaculum</taxon>
    </lineage>
</organism>
<dbReference type="Proteomes" id="UP000297597">
    <property type="component" value="Unassembled WGS sequence"/>
</dbReference>